<dbReference type="GO" id="GO:0005730">
    <property type="term" value="C:nucleolus"/>
    <property type="evidence" value="ECO:0007669"/>
    <property type="project" value="TreeGrafter"/>
</dbReference>
<dbReference type="PANTHER" id="PTHR12928:SF0">
    <property type="entry name" value="FSHD REGION GENE 1"/>
    <property type="match status" value="1"/>
</dbReference>
<evidence type="ECO:0000313" key="1">
    <source>
        <dbReference type="EMBL" id="KNC74877.1"/>
    </source>
</evidence>
<dbReference type="PANTHER" id="PTHR12928">
    <property type="entry name" value="FRG1 PROTEIN"/>
    <property type="match status" value="1"/>
</dbReference>
<dbReference type="AlphaFoldDB" id="A0A0L0FDM5"/>
<dbReference type="EMBL" id="KQ244014">
    <property type="protein sequence ID" value="KNC74877.1"/>
    <property type="molecule type" value="Genomic_DNA"/>
</dbReference>
<keyword evidence="2" id="KW-1185">Reference proteome</keyword>
<dbReference type="GeneID" id="25913089"/>
<accession>A0A0L0FDM5</accession>
<dbReference type="OrthoDB" id="5539371at2759"/>
<feature type="non-terminal residue" evidence="1">
    <location>
        <position position="1"/>
    </location>
</feature>
<dbReference type="GO" id="GO:0051015">
    <property type="term" value="F:actin filament binding"/>
    <property type="evidence" value="ECO:0007669"/>
    <property type="project" value="TreeGrafter"/>
</dbReference>
<sequence>KYLGTDHEHAGDDGQLTVGCYTKDSEESNELIAWCGAERKVKKAKVEQFEGSLSQIEEAQAKKNQSFTGLNGEVITFQGDKQELKDARKKGTLNEALLNRRSKVKADRYCK</sequence>
<evidence type="ECO:0000313" key="2">
    <source>
        <dbReference type="Proteomes" id="UP000054560"/>
    </source>
</evidence>
<reference evidence="1 2" key="1">
    <citation type="submission" date="2011-02" db="EMBL/GenBank/DDBJ databases">
        <title>The Genome Sequence of Sphaeroforma arctica JP610.</title>
        <authorList>
            <consortium name="The Broad Institute Genome Sequencing Platform"/>
            <person name="Russ C."/>
            <person name="Cuomo C."/>
            <person name="Young S.K."/>
            <person name="Zeng Q."/>
            <person name="Gargeya S."/>
            <person name="Alvarado L."/>
            <person name="Berlin A."/>
            <person name="Chapman S.B."/>
            <person name="Chen Z."/>
            <person name="Freedman E."/>
            <person name="Gellesch M."/>
            <person name="Goldberg J."/>
            <person name="Griggs A."/>
            <person name="Gujja S."/>
            <person name="Heilman E."/>
            <person name="Heiman D."/>
            <person name="Howarth C."/>
            <person name="Mehta T."/>
            <person name="Neiman D."/>
            <person name="Pearson M."/>
            <person name="Roberts A."/>
            <person name="Saif S."/>
            <person name="Shea T."/>
            <person name="Shenoy N."/>
            <person name="Sisk P."/>
            <person name="Stolte C."/>
            <person name="Sykes S."/>
            <person name="White J."/>
            <person name="Yandava C."/>
            <person name="Burger G."/>
            <person name="Gray M.W."/>
            <person name="Holland P.W.H."/>
            <person name="King N."/>
            <person name="Lang F.B.F."/>
            <person name="Roger A.J."/>
            <person name="Ruiz-Trillo I."/>
            <person name="Haas B."/>
            <person name="Nusbaum C."/>
            <person name="Birren B."/>
        </authorList>
    </citation>
    <scope>NUCLEOTIDE SEQUENCE [LARGE SCALE GENOMIC DNA]</scope>
    <source>
        <strain evidence="1 2">JP610</strain>
    </source>
</reference>
<dbReference type="RefSeq" id="XP_014148779.1">
    <property type="nucleotide sequence ID" value="XM_014293304.1"/>
</dbReference>
<proteinExistence type="predicted"/>
<dbReference type="Proteomes" id="UP000054560">
    <property type="component" value="Unassembled WGS sequence"/>
</dbReference>
<gene>
    <name evidence="1" type="ORF">SARC_12585</name>
</gene>
<dbReference type="GO" id="GO:0071013">
    <property type="term" value="C:catalytic step 2 spliceosome"/>
    <property type="evidence" value="ECO:0007669"/>
    <property type="project" value="TreeGrafter"/>
</dbReference>
<dbReference type="Pfam" id="PF06229">
    <property type="entry name" value="FRG1"/>
    <property type="match status" value="1"/>
</dbReference>
<dbReference type="STRING" id="667725.A0A0L0FDM5"/>
<name>A0A0L0FDM5_9EUKA</name>
<protein>
    <submittedName>
        <fullName evidence="1">Uncharacterized protein</fullName>
    </submittedName>
</protein>
<dbReference type="InterPro" id="IPR010414">
    <property type="entry name" value="FRG1"/>
</dbReference>
<organism evidence="1 2">
    <name type="scientific">Sphaeroforma arctica JP610</name>
    <dbReference type="NCBI Taxonomy" id="667725"/>
    <lineage>
        <taxon>Eukaryota</taxon>
        <taxon>Ichthyosporea</taxon>
        <taxon>Ichthyophonida</taxon>
        <taxon>Sphaeroforma</taxon>
    </lineage>
</organism>